<gene>
    <name evidence="3" type="ORF">A2677_03215</name>
</gene>
<reference evidence="3 4" key="1">
    <citation type="journal article" date="2016" name="Nat. Commun.">
        <title>Thousands of microbial genomes shed light on interconnected biogeochemical processes in an aquifer system.</title>
        <authorList>
            <person name="Anantharaman K."/>
            <person name="Brown C.T."/>
            <person name="Hug L.A."/>
            <person name="Sharon I."/>
            <person name="Castelle C.J."/>
            <person name="Probst A.J."/>
            <person name="Thomas B.C."/>
            <person name="Singh A."/>
            <person name="Wilkins M.J."/>
            <person name="Karaoz U."/>
            <person name="Brodie E.L."/>
            <person name="Williams K.H."/>
            <person name="Hubbard S.S."/>
            <person name="Banfield J.F."/>
        </authorList>
    </citation>
    <scope>NUCLEOTIDE SEQUENCE [LARGE SCALE GENOMIC DNA]</scope>
</reference>
<dbReference type="InterPro" id="IPR050239">
    <property type="entry name" value="Sigma-70_RNA_pol_init_factors"/>
</dbReference>
<sequence length="160" mass="18241">MSLENTVRLDRDLPLDSKIDPRGSLEYQHVLQDRAPTPYEQLLSRETADFVVKLICLLEPRNQYIIRARFGLNGEERLTLDDISLRLGLCKERVRQLENESLRELHTVCCEEAAFEELMGAPPSPTAKLAAPRARHSSNGSTGTPPEKRRRATHLRIVKK</sequence>
<dbReference type="InterPro" id="IPR000943">
    <property type="entry name" value="RNA_pol_sigma70"/>
</dbReference>
<dbReference type="InterPro" id="IPR036388">
    <property type="entry name" value="WH-like_DNA-bd_sf"/>
</dbReference>
<dbReference type="InterPro" id="IPR013324">
    <property type="entry name" value="RNA_pol_sigma_r3/r4-like"/>
</dbReference>
<dbReference type="PANTHER" id="PTHR30603:SF60">
    <property type="entry name" value="RNA POLYMERASE SIGMA FACTOR RPOD"/>
    <property type="match status" value="1"/>
</dbReference>
<dbReference type="PRINTS" id="PR00046">
    <property type="entry name" value="SIGMA70FCT"/>
</dbReference>
<dbReference type="SUPFAM" id="SSF88659">
    <property type="entry name" value="Sigma3 and sigma4 domains of RNA polymerase sigma factors"/>
    <property type="match status" value="1"/>
</dbReference>
<accession>A0A1G2BK99</accession>
<feature type="compositionally biased region" description="Basic residues" evidence="1">
    <location>
        <begin position="148"/>
        <end position="160"/>
    </location>
</feature>
<proteinExistence type="predicted"/>
<evidence type="ECO:0000313" key="3">
    <source>
        <dbReference type="EMBL" id="OGY89515.1"/>
    </source>
</evidence>
<dbReference type="Gene3D" id="1.10.10.10">
    <property type="entry name" value="Winged helix-like DNA-binding domain superfamily/Winged helix DNA-binding domain"/>
    <property type="match status" value="1"/>
</dbReference>
<comment type="caution">
    <text evidence="3">The sequence shown here is derived from an EMBL/GenBank/DDBJ whole genome shotgun (WGS) entry which is preliminary data.</text>
</comment>
<protein>
    <recommendedName>
        <fullName evidence="2">RNA polymerase sigma-70 region 4 domain-containing protein</fullName>
    </recommendedName>
</protein>
<feature type="region of interest" description="Disordered" evidence="1">
    <location>
        <begin position="121"/>
        <end position="160"/>
    </location>
</feature>
<organism evidence="3 4">
    <name type="scientific">Candidatus Komeilibacteria bacterium RIFCSPHIGHO2_01_FULL_52_14</name>
    <dbReference type="NCBI Taxonomy" id="1798549"/>
    <lineage>
        <taxon>Bacteria</taxon>
        <taxon>Candidatus Komeiliibacteriota</taxon>
    </lineage>
</organism>
<name>A0A1G2BK99_9BACT</name>
<dbReference type="PANTHER" id="PTHR30603">
    <property type="entry name" value="RNA POLYMERASE SIGMA FACTOR RPO"/>
    <property type="match status" value="1"/>
</dbReference>
<evidence type="ECO:0000313" key="4">
    <source>
        <dbReference type="Proteomes" id="UP000177817"/>
    </source>
</evidence>
<feature type="domain" description="RNA polymerase sigma-70 region 4" evidence="2">
    <location>
        <begin position="58"/>
        <end position="105"/>
    </location>
</feature>
<dbReference type="Proteomes" id="UP000177817">
    <property type="component" value="Unassembled WGS sequence"/>
</dbReference>
<dbReference type="Pfam" id="PF04545">
    <property type="entry name" value="Sigma70_r4"/>
    <property type="match status" value="1"/>
</dbReference>
<dbReference type="EMBL" id="MHKK01000031">
    <property type="protein sequence ID" value="OGY89515.1"/>
    <property type="molecule type" value="Genomic_DNA"/>
</dbReference>
<evidence type="ECO:0000256" key="1">
    <source>
        <dbReference type="SAM" id="MobiDB-lite"/>
    </source>
</evidence>
<evidence type="ECO:0000259" key="2">
    <source>
        <dbReference type="Pfam" id="PF04545"/>
    </source>
</evidence>
<dbReference type="AlphaFoldDB" id="A0A1G2BK99"/>
<dbReference type="InterPro" id="IPR007630">
    <property type="entry name" value="RNA_pol_sigma70_r4"/>
</dbReference>
<dbReference type="GO" id="GO:0006352">
    <property type="term" value="P:DNA-templated transcription initiation"/>
    <property type="evidence" value="ECO:0007669"/>
    <property type="project" value="InterPro"/>
</dbReference>
<dbReference type="GO" id="GO:0003700">
    <property type="term" value="F:DNA-binding transcription factor activity"/>
    <property type="evidence" value="ECO:0007669"/>
    <property type="project" value="InterPro"/>
</dbReference>